<keyword evidence="3" id="KW-0808">Transferase</keyword>
<dbReference type="Pfam" id="PF00588">
    <property type="entry name" value="SpoU_methylase"/>
    <property type="match status" value="1"/>
</dbReference>
<dbReference type="InterPro" id="IPR029026">
    <property type="entry name" value="tRNA_m1G_MTases_N"/>
</dbReference>
<dbReference type="InterPro" id="IPR051259">
    <property type="entry name" value="rRNA_Methyltransferase"/>
</dbReference>
<dbReference type="PANTHER" id="PTHR43191">
    <property type="entry name" value="RRNA METHYLTRANSFERASE 3"/>
    <property type="match status" value="1"/>
</dbReference>
<evidence type="ECO:0000256" key="2">
    <source>
        <dbReference type="ARBA" id="ARBA00022603"/>
    </source>
</evidence>
<protein>
    <submittedName>
        <fullName evidence="5">RNA methyltransferase</fullName>
    </submittedName>
</protein>
<accession>A0AA41Y896</accession>
<evidence type="ECO:0000313" key="6">
    <source>
        <dbReference type="Proteomes" id="UP001163821"/>
    </source>
</evidence>
<dbReference type="GO" id="GO:0008173">
    <property type="term" value="F:RNA methyltransferase activity"/>
    <property type="evidence" value="ECO:0007669"/>
    <property type="project" value="InterPro"/>
</dbReference>
<dbReference type="GO" id="GO:0006396">
    <property type="term" value="P:RNA processing"/>
    <property type="evidence" value="ECO:0007669"/>
    <property type="project" value="InterPro"/>
</dbReference>
<proteinExistence type="inferred from homology"/>
<sequence length="256" mass="28245">MLSKNKIRFIQSLARKKIREQEKVFLVEGNKMVLEAIEAGRQLKTLCATSGFLAENNISPQMATEVIEVSPEEMQKASLLQTPQQALAVVNMPEQHFNLTDSTQDLALALDFIQDPGNLGTIIRLADWFGIRHILCSENTVDCFNPKVIQSSMGAIFRVEVHYLNLVETLKMAAASGTKIFGTFLEGENLYKHPLSKNGILVMGNEGNGISEEVARMVTDKVHIPAFPGGQTGSESLNVATATAICCAEFRRRMMD</sequence>
<dbReference type="InterPro" id="IPR029064">
    <property type="entry name" value="Ribosomal_eL30-like_sf"/>
</dbReference>
<organism evidence="5 6">
    <name type="scientific">Gaoshiqia sediminis</name>
    <dbReference type="NCBI Taxonomy" id="2986998"/>
    <lineage>
        <taxon>Bacteria</taxon>
        <taxon>Pseudomonadati</taxon>
        <taxon>Bacteroidota</taxon>
        <taxon>Bacteroidia</taxon>
        <taxon>Marinilabiliales</taxon>
        <taxon>Prolixibacteraceae</taxon>
        <taxon>Gaoshiqia</taxon>
    </lineage>
</organism>
<dbReference type="InterPro" id="IPR013123">
    <property type="entry name" value="SpoU_subst-bd"/>
</dbReference>
<evidence type="ECO:0000313" key="5">
    <source>
        <dbReference type="EMBL" id="MCW0482743.1"/>
    </source>
</evidence>
<dbReference type="GO" id="GO:0032259">
    <property type="term" value="P:methylation"/>
    <property type="evidence" value="ECO:0007669"/>
    <property type="project" value="UniProtKB-KW"/>
</dbReference>
<dbReference type="RefSeq" id="WP_282591348.1">
    <property type="nucleotide sequence ID" value="NZ_JAPAAF010000009.1"/>
</dbReference>
<dbReference type="CDD" id="cd18109">
    <property type="entry name" value="SpoU-like_RNA-MTase"/>
    <property type="match status" value="1"/>
</dbReference>
<dbReference type="GO" id="GO:0003723">
    <property type="term" value="F:RNA binding"/>
    <property type="evidence" value="ECO:0007669"/>
    <property type="project" value="InterPro"/>
</dbReference>
<dbReference type="AlphaFoldDB" id="A0AA41Y896"/>
<dbReference type="Proteomes" id="UP001163821">
    <property type="component" value="Unassembled WGS sequence"/>
</dbReference>
<comment type="caution">
    <text evidence="5">The sequence shown here is derived from an EMBL/GenBank/DDBJ whole genome shotgun (WGS) entry which is preliminary data.</text>
</comment>
<evidence type="ECO:0000256" key="3">
    <source>
        <dbReference type="ARBA" id="ARBA00022679"/>
    </source>
</evidence>
<dbReference type="Gene3D" id="3.30.1330.30">
    <property type="match status" value="1"/>
</dbReference>
<gene>
    <name evidence="5" type="ORF">N2K84_08400</name>
</gene>
<dbReference type="SUPFAM" id="SSF55315">
    <property type="entry name" value="L30e-like"/>
    <property type="match status" value="1"/>
</dbReference>
<feature type="domain" description="RNA 2-O ribose methyltransferase substrate binding" evidence="4">
    <location>
        <begin position="26"/>
        <end position="96"/>
    </location>
</feature>
<reference evidence="5" key="1">
    <citation type="submission" date="2022-10" db="EMBL/GenBank/DDBJ databases">
        <title>Gaoshiqiia sediminis gen. nov., sp. nov., isolated from coastal sediment.</title>
        <authorList>
            <person name="Yu W.X."/>
            <person name="Mu D.S."/>
            <person name="Du J.Z."/>
            <person name="Liang Y.Q."/>
        </authorList>
    </citation>
    <scope>NUCLEOTIDE SEQUENCE</scope>
    <source>
        <strain evidence="5">A06</strain>
    </source>
</reference>
<dbReference type="GO" id="GO:0005737">
    <property type="term" value="C:cytoplasm"/>
    <property type="evidence" value="ECO:0007669"/>
    <property type="project" value="UniProtKB-ARBA"/>
</dbReference>
<dbReference type="SMART" id="SM00967">
    <property type="entry name" value="SpoU_sub_bind"/>
    <property type="match status" value="1"/>
</dbReference>
<dbReference type="InterPro" id="IPR029028">
    <property type="entry name" value="Alpha/beta_knot_MTases"/>
</dbReference>
<dbReference type="InterPro" id="IPR053888">
    <property type="entry name" value="MRM3-like_sub_bind"/>
</dbReference>
<evidence type="ECO:0000259" key="4">
    <source>
        <dbReference type="SMART" id="SM00967"/>
    </source>
</evidence>
<name>A0AA41Y896_9BACT</name>
<evidence type="ECO:0000256" key="1">
    <source>
        <dbReference type="ARBA" id="ARBA00007228"/>
    </source>
</evidence>
<dbReference type="PANTHER" id="PTHR43191:SF2">
    <property type="entry name" value="RRNA METHYLTRANSFERASE 3, MITOCHONDRIAL"/>
    <property type="match status" value="1"/>
</dbReference>
<dbReference type="InterPro" id="IPR001537">
    <property type="entry name" value="SpoU_MeTrfase"/>
</dbReference>
<dbReference type="Gene3D" id="3.40.1280.10">
    <property type="match status" value="1"/>
</dbReference>
<dbReference type="Pfam" id="PF22435">
    <property type="entry name" value="MRM3-like_sub_bind"/>
    <property type="match status" value="1"/>
</dbReference>
<comment type="similarity">
    <text evidence="1">Belongs to the class IV-like SAM-binding methyltransferase superfamily. RNA methyltransferase TrmH family.</text>
</comment>
<dbReference type="SUPFAM" id="SSF75217">
    <property type="entry name" value="alpha/beta knot"/>
    <property type="match status" value="1"/>
</dbReference>
<dbReference type="EMBL" id="JAPAAF010000009">
    <property type="protein sequence ID" value="MCW0482743.1"/>
    <property type="molecule type" value="Genomic_DNA"/>
</dbReference>
<keyword evidence="2 5" id="KW-0489">Methyltransferase</keyword>
<keyword evidence="6" id="KW-1185">Reference proteome</keyword>